<proteinExistence type="predicted"/>
<reference evidence="3 4" key="1">
    <citation type="submission" date="2014-02" db="EMBL/GenBank/DDBJ databases">
        <title>Draft genome sequence of Lysinibacillus massiliensis CCUG 49529.</title>
        <authorList>
            <person name="Zhang F."/>
            <person name="Wang G."/>
            <person name="Zhang L."/>
        </authorList>
    </citation>
    <scope>NUCLEOTIDE SEQUENCE [LARGE SCALE GENOMIC DNA]</scope>
    <source>
        <strain evidence="3 4">CCUG 49529</strain>
    </source>
</reference>
<feature type="domain" description="HTH-like" evidence="2">
    <location>
        <begin position="48"/>
        <end position="99"/>
    </location>
</feature>
<evidence type="ECO:0000313" key="3">
    <source>
        <dbReference type="EMBL" id="KGR78589.1"/>
    </source>
</evidence>
<evidence type="ECO:0000256" key="1">
    <source>
        <dbReference type="SAM" id="MobiDB-lite"/>
    </source>
</evidence>
<feature type="compositionally biased region" description="Basic and acidic residues" evidence="1">
    <location>
        <begin position="17"/>
        <end position="26"/>
    </location>
</feature>
<feature type="non-terminal residue" evidence="3">
    <location>
        <position position="132"/>
    </location>
</feature>
<dbReference type="eggNOG" id="COG2801">
    <property type="taxonomic scope" value="Bacteria"/>
</dbReference>
<keyword evidence="4" id="KW-1185">Reference proteome</keyword>
<sequence>MNALELSRSLFYYHENKDNKAKESTKRGRPSPGFSVNEKGHIIPDEQIEEFLMEAVESEQGVYGYRKLTEHLRKEHKLIINPKKVYRLCDKLDILLPKRNNVSPYPRNLAKQHVITAPNQLWQLDVKYGSIE</sequence>
<dbReference type="OrthoDB" id="9781005at2"/>
<name>A0A0A3I1H4_9BACL</name>
<comment type="caution">
    <text evidence="3">The sequence shown here is derived from an EMBL/GenBank/DDBJ whole genome shotgun (WGS) entry which is preliminary data.</text>
</comment>
<dbReference type="EMBL" id="JPVQ01000123">
    <property type="protein sequence ID" value="KGR78589.1"/>
    <property type="molecule type" value="Genomic_DNA"/>
</dbReference>
<evidence type="ECO:0000313" key="4">
    <source>
        <dbReference type="Proteomes" id="UP000030595"/>
    </source>
</evidence>
<gene>
    <name evidence="3" type="ORF">CD30_19940</name>
</gene>
<organism evidence="3 4">
    <name type="scientific">Ureibacillus massiliensis 4400831 = CIP 108448 = CCUG 49529</name>
    <dbReference type="NCBI Taxonomy" id="1211035"/>
    <lineage>
        <taxon>Bacteria</taxon>
        <taxon>Bacillati</taxon>
        <taxon>Bacillota</taxon>
        <taxon>Bacilli</taxon>
        <taxon>Bacillales</taxon>
        <taxon>Caryophanaceae</taxon>
        <taxon>Ureibacillus</taxon>
    </lineage>
</organism>
<dbReference type="Pfam" id="PF13276">
    <property type="entry name" value="HTH_21"/>
    <property type="match status" value="1"/>
</dbReference>
<dbReference type="InterPro" id="IPR025948">
    <property type="entry name" value="HTH-like_dom"/>
</dbReference>
<evidence type="ECO:0000259" key="2">
    <source>
        <dbReference type="Pfam" id="PF13276"/>
    </source>
</evidence>
<protein>
    <submittedName>
        <fullName evidence="3">Integrase</fullName>
    </submittedName>
</protein>
<feature type="region of interest" description="Disordered" evidence="1">
    <location>
        <begin position="17"/>
        <end position="39"/>
    </location>
</feature>
<dbReference type="AlphaFoldDB" id="A0A0A3I1H4"/>
<accession>A0A0A3I1H4</accession>
<dbReference type="Proteomes" id="UP000030595">
    <property type="component" value="Unassembled WGS sequence"/>
</dbReference>